<dbReference type="PANTHER" id="PTHR15665">
    <property type="entry name" value="ASTEROID PROTEIN"/>
    <property type="match status" value="1"/>
</dbReference>
<comment type="similarity">
    <text evidence="1">Belongs to the asteroid family.</text>
</comment>
<protein>
    <submittedName>
        <fullName evidence="3">Uncharacterized protein</fullName>
    </submittedName>
</protein>
<dbReference type="PANTHER" id="PTHR15665:SF1">
    <property type="entry name" value="PROTEIN ASTEROID HOMOLOG 1"/>
    <property type="match status" value="1"/>
</dbReference>
<name>A0AAW0GN79_9APHY</name>
<gene>
    <name evidence="3" type="ORF">QCA50_005082</name>
</gene>
<feature type="region of interest" description="Disordered" evidence="2">
    <location>
        <begin position="512"/>
        <end position="531"/>
    </location>
</feature>
<feature type="region of interest" description="Disordered" evidence="2">
    <location>
        <begin position="558"/>
        <end position="580"/>
    </location>
</feature>
<organism evidence="3 4">
    <name type="scientific">Cerrena zonata</name>
    <dbReference type="NCBI Taxonomy" id="2478898"/>
    <lineage>
        <taxon>Eukaryota</taxon>
        <taxon>Fungi</taxon>
        <taxon>Dikarya</taxon>
        <taxon>Basidiomycota</taxon>
        <taxon>Agaricomycotina</taxon>
        <taxon>Agaricomycetes</taxon>
        <taxon>Polyporales</taxon>
        <taxon>Cerrenaceae</taxon>
        <taxon>Cerrena</taxon>
    </lineage>
</organism>
<evidence type="ECO:0000313" key="4">
    <source>
        <dbReference type="Proteomes" id="UP001385951"/>
    </source>
</evidence>
<evidence type="ECO:0000256" key="2">
    <source>
        <dbReference type="SAM" id="MobiDB-lite"/>
    </source>
</evidence>
<proteinExistence type="inferred from homology"/>
<dbReference type="EMBL" id="JASBNA010000005">
    <property type="protein sequence ID" value="KAK7691683.1"/>
    <property type="molecule type" value="Genomic_DNA"/>
</dbReference>
<dbReference type="InterPro" id="IPR029060">
    <property type="entry name" value="PIN-like_dom_sf"/>
</dbReference>
<dbReference type="InterPro" id="IPR026832">
    <property type="entry name" value="Asteroid"/>
</dbReference>
<dbReference type="Gene3D" id="3.40.50.1010">
    <property type="entry name" value="5'-nuclease"/>
    <property type="match status" value="1"/>
</dbReference>
<evidence type="ECO:0000313" key="3">
    <source>
        <dbReference type="EMBL" id="KAK7691683.1"/>
    </source>
</evidence>
<comment type="caution">
    <text evidence="3">The sequence shown here is derived from an EMBL/GenBank/DDBJ whole genome shotgun (WGS) entry which is preliminary data.</text>
</comment>
<accession>A0AAW0GN79</accession>
<reference evidence="3 4" key="1">
    <citation type="submission" date="2022-09" db="EMBL/GenBank/DDBJ databases">
        <authorList>
            <person name="Palmer J.M."/>
        </authorList>
    </citation>
    <scope>NUCLEOTIDE SEQUENCE [LARGE SCALE GENOMIC DNA]</scope>
    <source>
        <strain evidence="3 4">DSM 7382</strain>
    </source>
</reference>
<dbReference type="SUPFAM" id="SSF88723">
    <property type="entry name" value="PIN domain-like"/>
    <property type="match status" value="1"/>
</dbReference>
<evidence type="ECO:0000256" key="1">
    <source>
        <dbReference type="ARBA" id="ARBA00007398"/>
    </source>
</evidence>
<sequence>MGVHGLTTYLRENRAVIARSLYFQNEGLSSSSNIPFVIDGWSFIYEVHGLSNLPWVYGGEYRELSRLIELTVRAWISVGLRVYFVFDGPYPSIKFPTLISRITKNSIQGSKLFFVTSAVARSRPRFLHEIAILPPRAYAACVESLKSIIESLEDKSRLELHFADEEGDPYTVELAGRLGGYAVGQDSDFVVLNAEGYKGYVPMSEMVWTALNQIEEVQGPAGDDGGFQTVVNSKTKKKALAQKPTLGIGIIPPEETDDIRLSVSVYSPEAVASHLRIPVALLPLMGALVGNDFTGSKDSSSPTTSQERNLQWLFFERQLTLSQRITRVANTLHDILTQALTPSAKGKHKLQVSSVMQLIERAVSVLLVRSADTMASGQRERIMDRIVEATLQYAIPRHEGTLPGIQGLWASSVCALHDDDTCPLFRYLSPPILTGSSPHSHDSPRMQKYKDDVRTLYISAYRAGRLAPRLLDVMNTGTFWYRQTLENPDIETASASFARPIQEFCYALMDDGLGLPEQPAEEEEDDEDDEDELIDVVEESDEDYLAPLRGALQELDTPADSDDEMATEPPASVSSLPQRSHASKPKVVEEYLRRGVRLANEKVPVPSLTELLTSYSLNRRGDLPIQLTSEEDRVTLFLQFLQSDVPCSQKSISRGYPGCG</sequence>
<keyword evidence="4" id="KW-1185">Reference proteome</keyword>
<dbReference type="Proteomes" id="UP001385951">
    <property type="component" value="Unassembled WGS sequence"/>
</dbReference>
<feature type="compositionally biased region" description="Acidic residues" evidence="2">
    <location>
        <begin position="519"/>
        <end position="531"/>
    </location>
</feature>
<dbReference type="AlphaFoldDB" id="A0AAW0GN79"/>